<gene>
    <name evidence="2" type="ORF">DI551_09910</name>
</gene>
<protein>
    <recommendedName>
        <fullName evidence="4">OmpA-like domain-containing protein</fullName>
    </recommendedName>
</protein>
<evidence type="ECO:0000256" key="1">
    <source>
        <dbReference type="SAM" id="SignalP"/>
    </source>
</evidence>
<reference evidence="2 3" key="1">
    <citation type="submission" date="2017-08" db="EMBL/GenBank/DDBJ databases">
        <title>Infants hospitalized years apart are colonized by the same room-sourced microbial strains.</title>
        <authorList>
            <person name="Brooks B."/>
            <person name="Olm M.R."/>
            <person name="Firek B.A."/>
            <person name="Baker R."/>
            <person name="Thomas B.C."/>
            <person name="Morowitz M.J."/>
            <person name="Banfield J.F."/>
        </authorList>
    </citation>
    <scope>NUCLEOTIDE SEQUENCE [LARGE SCALE GENOMIC DNA]</scope>
    <source>
        <strain evidence="2">S2_005_002_R2_29</strain>
    </source>
</reference>
<organism evidence="2 3">
    <name type="scientific">Micavibrio aeruginosavorus</name>
    <dbReference type="NCBI Taxonomy" id="349221"/>
    <lineage>
        <taxon>Bacteria</taxon>
        <taxon>Pseudomonadati</taxon>
        <taxon>Bdellovibrionota</taxon>
        <taxon>Bdellovibrionia</taxon>
        <taxon>Bdellovibrionales</taxon>
        <taxon>Pseudobdellovibrionaceae</taxon>
        <taxon>Micavibrio</taxon>
    </lineage>
</organism>
<sequence>MKAVSFVKLSISTLVLALAGCSHYSDELSALDREMKTPPAAVMAYNTAAPQDIAPAAGGAPSMTLNQYLTHDYYDMARYENDKAYDYKASRAFTTKAVMASKGKTPMPSKISEYDVSDALVPELTTARNELIAALKTKNIPENAAALAKAQTRYDCWLDRAEEAVEETHYASCKSEFEAAMASLTTPASGDTVFQIGFMQTSAVPDEAAQKRLEYIAQLLTAPQNAPMKVGLSAPAGEIGLSRLKAVQMMLVNKGIAAERVVMIAPEAMQASAPVSENIGGTVQAVLIGVPENAAQTTTTFVPVTPQTVQ</sequence>
<feature type="signal peptide" evidence="1">
    <location>
        <begin position="1"/>
        <end position="24"/>
    </location>
</feature>
<proteinExistence type="predicted"/>
<feature type="chain" id="PRO_5015962247" description="OmpA-like domain-containing protein" evidence="1">
    <location>
        <begin position="25"/>
        <end position="310"/>
    </location>
</feature>
<evidence type="ECO:0000313" key="3">
    <source>
        <dbReference type="Proteomes" id="UP000249417"/>
    </source>
</evidence>
<dbReference type="EMBL" id="QFQB01000087">
    <property type="protein sequence ID" value="PZQ44562.1"/>
    <property type="molecule type" value="Genomic_DNA"/>
</dbReference>
<comment type="caution">
    <text evidence="2">The sequence shown here is derived from an EMBL/GenBank/DDBJ whole genome shotgun (WGS) entry which is preliminary data.</text>
</comment>
<evidence type="ECO:0008006" key="4">
    <source>
        <dbReference type="Google" id="ProtNLM"/>
    </source>
</evidence>
<keyword evidence="1" id="KW-0732">Signal</keyword>
<evidence type="ECO:0000313" key="2">
    <source>
        <dbReference type="EMBL" id="PZQ44562.1"/>
    </source>
</evidence>
<accession>A0A2W5MTJ9</accession>
<dbReference type="PROSITE" id="PS51257">
    <property type="entry name" value="PROKAR_LIPOPROTEIN"/>
    <property type="match status" value="1"/>
</dbReference>
<dbReference type="AlphaFoldDB" id="A0A2W5MTJ9"/>
<dbReference type="Proteomes" id="UP000249417">
    <property type="component" value="Unassembled WGS sequence"/>
</dbReference>
<name>A0A2W5MTJ9_9BACT</name>